<dbReference type="EC" id="3.4.21.-" evidence="9"/>
<keyword evidence="5 9" id="KW-0496">Mitochondrion</keyword>
<comment type="similarity">
    <text evidence="7">Belongs to the peptidase S26 family. IMP1 subfamily.</text>
</comment>
<dbReference type="CDD" id="cd06530">
    <property type="entry name" value="S26_SPase_I"/>
    <property type="match status" value="1"/>
</dbReference>
<evidence type="ECO:0000256" key="3">
    <source>
        <dbReference type="ARBA" id="ARBA00022792"/>
    </source>
</evidence>
<dbReference type="InterPro" id="IPR036286">
    <property type="entry name" value="LexA/Signal_pep-like_sf"/>
</dbReference>
<keyword evidence="6" id="KW-0472">Membrane</keyword>
<comment type="subunit">
    <text evidence="2">Heterodimer of 2 subunits, IMMPL1 and IMMPL2.</text>
</comment>
<dbReference type="Pfam" id="PF10502">
    <property type="entry name" value="Peptidase_S26"/>
    <property type="match status" value="2"/>
</dbReference>
<organism evidence="11">
    <name type="scientific">Menopon gallinae</name>
    <name type="common">poultry shaft louse</name>
    <dbReference type="NCBI Taxonomy" id="328185"/>
    <lineage>
        <taxon>Eukaryota</taxon>
        <taxon>Metazoa</taxon>
        <taxon>Ecdysozoa</taxon>
        <taxon>Arthropoda</taxon>
        <taxon>Hexapoda</taxon>
        <taxon>Insecta</taxon>
        <taxon>Pterygota</taxon>
        <taxon>Neoptera</taxon>
        <taxon>Paraneoptera</taxon>
        <taxon>Psocodea</taxon>
        <taxon>Troctomorpha</taxon>
        <taxon>Phthiraptera</taxon>
        <taxon>Amblycera</taxon>
        <taxon>Menoponidae</taxon>
        <taxon>Menopon</taxon>
    </lineage>
</organism>
<feature type="domain" description="Peptidase S26" evidence="10">
    <location>
        <begin position="105"/>
        <end position="144"/>
    </location>
</feature>
<gene>
    <name evidence="11" type="ORF">PYX00_006002</name>
</gene>
<dbReference type="PRINTS" id="PR00727">
    <property type="entry name" value="LEADERPTASE"/>
</dbReference>
<evidence type="ECO:0000256" key="5">
    <source>
        <dbReference type="ARBA" id="ARBA00023128"/>
    </source>
</evidence>
<protein>
    <recommendedName>
        <fullName evidence="9">Mitochondrial inner membrane protease subunit</fullName>
        <ecNumber evidence="9">3.4.21.-</ecNumber>
    </recommendedName>
</protein>
<sequence>MTMAVSHFRKHIAKIAEQILHVALVIGALHMCSEYFYGIAVCVGNSMEPTMKDNDIILLNKRNKYSPQRGDIVIIRSPNDPMKLLCKRVIHLPGDMVSRQGYRGTLPQGKIWLEGDNYEHSNDSRVFGPVPKGLIIGKVTRTLWPHFTDLRNS</sequence>
<evidence type="ECO:0000256" key="4">
    <source>
        <dbReference type="ARBA" id="ARBA00022801"/>
    </source>
</evidence>
<evidence type="ECO:0000256" key="6">
    <source>
        <dbReference type="ARBA" id="ARBA00023136"/>
    </source>
</evidence>
<evidence type="ECO:0000256" key="8">
    <source>
        <dbReference type="PIRSR" id="PIRSR600223-1"/>
    </source>
</evidence>
<evidence type="ECO:0000256" key="7">
    <source>
        <dbReference type="ARBA" id="ARBA00038445"/>
    </source>
</evidence>
<evidence type="ECO:0000259" key="10">
    <source>
        <dbReference type="Pfam" id="PF10502"/>
    </source>
</evidence>
<evidence type="ECO:0000256" key="1">
    <source>
        <dbReference type="ARBA" id="ARBA00004273"/>
    </source>
</evidence>
<dbReference type="InterPro" id="IPR000223">
    <property type="entry name" value="Pept_S26A_signal_pept_1"/>
</dbReference>
<feature type="domain" description="Peptidase S26" evidence="10">
    <location>
        <begin position="17"/>
        <end position="100"/>
    </location>
</feature>
<evidence type="ECO:0000256" key="9">
    <source>
        <dbReference type="RuleBase" id="RU362041"/>
    </source>
</evidence>
<dbReference type="GO" id="GO:0006627">
    <property type="term" value="P:protein processing involved in protein targeting to mitochondrion"/>
    <property type="evidence" value="ECO:0007669"/>
    <property type="project" value="TreeGrafter"/>
</dbReference>
<comment type="subcellular location">
    <subcellularLocation>
        <location evidence="1 9">Mitochondrion inner membrane</location>
    </subcellularLocation>
</comment>
<accession>A0AAW2HTQ4</accession>
<evidence type="ECO:0000256" key="2">
    <source>
        <dbReference type="ARBA" id="ARBA00011805"/>
    </source>
</evidence>
<comment type="caution">
    <text evidence="11">The sequence shown here is derived from an EMBL/GenBank/DDBJ whole genome shotgun (WGS) entry which is preliminary data.</text>
</comment>
<proteinExistence type="inferred from homology"/>
<dbReference type="EMBL" id="JARGDH010000003">
    <property type="protein sequence ID" value="KAL0273300.1"/>
    <property type="molecule type" value="Genomic_DNA"/>
</dbReference>
<dbReference type="InterPro" id="IPR052064">
    <property type="entry name" value="Mito_IMP1_subunit"/>
</dbReference>
<keyword evidence="9" id="KW-0645">Protease</keyword>
<dbReference type="AlphaFoldDB" id="A0AAW2HTQ4"/>
<dbReference type="NCBIfam" id="TIGR02227">
    <property type="entry name" value="sigpep_I_bact"/>
    <property type="match status" value="1"/>
</dbReference>
<keyword evidence="3 9" id="KW-0999">Mitochondrion inner membrane</keyword>
<name>A0AAW2HTQ4_9NEOP</name>
<dbReference type="SUPFAM" id="SSF51306">
    <property type="entry name" value="LexA/Signal peptidase"/>
    <property type="match status" value="1"/>
</dbReference>
<dbReference type="Gene3D" id="2.10.109.10">
    <property type="entry name" value="Umud Fragment, subunit A"/>
    <property type="match status" value="1"/>
</dbReference>
<keyword evidence="4 9" id="KW-0378">Hydrolase</keyword>
<dbReference type="PANTHER" id="PTHR12383">
    <property type="entry name" value="PROTEASE FAMILY S26 MITOCHONDRIAL INNER MEMBRANE PROTEASE-RELATED"/>
    <property type="match status" value="1"/>
</dbReference>
<feature type="active site" evidence="8">
    <location>
        <position position="87"/>
    </location>
</feature>
<feature type="active site" evidence="8">
    <location>
        <position position="46"/>
    </location>
</feature>
<dbReference type="GO" id="GO:0006465">
    <property type="term" value="P:signal peptide processing"/>
    <property type="evidence" value="ECO:0007669"/>
    <property type="project" value="InterPro"/>
</dbReference>
<dbReference type="GO" id="GO:0004252">
    <property type="term" value="F:serine-type endopeptidase activity"/>
    <property type="evidence" value="ECO:0007669"/>
    <property type="project" value="InterPro"/>
</dbReference>
<reference evidence="11" key="1">
    <citation type="journal article" date="2024" name="Gigascience">
        <title>Chromosome-level genome of the poultry shaft louse Menopon gallinae provides insight into the host-switching and adaptive evolution of parasitic lice.</title>
        <authorList>
            <person name="Xu Y."/>
            <person name="Ma L."/>
            <person name="Liu S."/>
            <person name="Liang Y."/>
            <person name="Liu Q."/>
            <person name="He Z."/>
            <person name="Tian L."/>
            <person name="Duan Y."/>
            <person name="Cai W."/>
            <person name="Li H."/>
            <person name="Song F."/>
        </authorList>
    </citation>
    <scope>NUCLEOTIDE SEQUENCE</scope>
    <source>
        <strain evidence="11">Cailab_2023a</strain>
    </source>
</reference>
<dbReference type="PANTHER" id="PTHR12383:SF16">
    <property type="entry name" value="MITOCHONDRIAL INNER MEMBRANE PROTEASE SUBUNIT 1"/>
    <property type="match status" value="1"/>
</dbReference>
<evidence type="ECO:0000313" key="11">
    <source>
        <dbReference type="EMBL" id="KAL0273300.1"/>
    </source>
</evidence>
<dbReference type="GO" id="GO:0042720">
    <property type="term" value="C:mitochondrial inner membrane peptidase complex"/>
    <property type="evidence" value="ECO:0007669"/>
    <property type="project" value="TreeGrafter"/>
</dbReference>
<dbReference type="InterPro" id="IPR019533">
    <property type="entry name" value="Peptidase_S26"/>
</dbReference>